<dbReference type="EMBL" id="JAMKPW020000018">
    <property type="protein sequence ID" value="KAK8208959.1"/>
    <property type="molecule type" value="Genomic_DNA"/>
</dbReference>
<keyword evidence="2" id="KW-1185">Reference proteome</keyword>
<sequence length="1675" mass="181643">MQCYTELTPPTAVTHAATLSFLGPRTSNLVVAKTSLLQIFEHKAISTSSAVGGSKSNEEHQELEGPDAFQRLEQNTKLVLVGEYSVSGTITALARAKTINSKSGGEALLIASKDAKLSLVEWDPENHRISTVSIHYYEGDKIQTTPFGPALGECDSYLTVDPSSRCAALKFGAKHLAILPFRQPGDDLVEGDYDPDLDAAPTSAKPQETKAETNGTERETPYSSSFVLPLTALDASLSHPIHLAFLHEYREPTFGIVSSSQAPSSALLDERKDILTYTVFTLDLEGRASTTLLSVSGLPYDIFRVIPLPLPVGGALLVGANELVHVDQAGKTNAVGVNEFAKHCSSFPMADQSNLQLRLEDSVIQPLDYTSGDMLIISENGDLSLLTFRIDGRSVSGLSVHRVDQAYGGDVLLAGASCASSLGRGKLFIGSEDGDANVLGWTKKTAQMSRKRSHAQMIAEEAEVPLEEEEEEDDEDADDDLYGEEPAAKKLTAFEPVEMSGPGTYTFRIHDTLPSLGPIRSVCFGKPANPSKSASLTNQQDILPPLSMLASVGRGQTSTLASLNREITPSVLRATEFPLARSVWSLNAKHSAPHGLPKPENGEQDLEAQMPPDNQYDQYMVIYNYDEGVEDKSSIYKIDNSVQDANAEEDSAPVEVTGTEFEGDGETLNMGTLAAGTRIVQVRRQEVRSYDADLGLSQIWPVIDEVTDTELQVVHSHFCDPYILLIREDSSLQILEADKNGDLDEIERGDAALATKWLSGCIYKSEATQNKALAFLLSAEGGLSVFELPNLEQPVYTAPTIAALPPVLFTENASRRPGAKETLTDLMFADLGDASHKSPYLIVRMFPAQHHYNYFADISKLRSATDELTLYEPFHYPLPSGSTPVSYTTNLKFRKVPGMHVPKYSEDLASERPLSLKALPNIGGYATVLMGGTSPSFILKEAASLPRIVSLRGKSVKALSGLNKRGCEAGFTYLDSAGILRECQLPANTRFGDIGWAVKKFSPLAPSHEIHDVAYHAERDMYVISSSERVDFYFPEEDNKNATDEDISMRPSAAQYHIHIYDLHYDSIIDTFTLPSHEVVTSLKCTPLEISEITHQQKLLIAVGSLLQRGENFPAKGTVYVIDVIDVVPEPDRPETGKRLKVMAREDTKGAITTLMGVKGLLGTAQGQKVMFRGLKEDGSCLPVAFLDAQCYMTSLKSLGDSGLWLAADAWKGVWFCGFSEEPYKLSIFGKSRSKMEVVTADFLPFEGALYLIVVDANCDLHVLQYDPEHPDSLSGQRLLHRSTFHLGHLPTSTTLLPSTIAPSEPEPSPDGLNGTSSSPSPPPATAPPLHHLLLTSTTGSLSLLTPLSEPIYRRLAALQTHLSSILEHAAGLNPRAYRDAAGRGGGAEVGGRGVVDGDVVGRIGEVGMGRRREVVGRAGGEVWGLRGDLEGCGGAGCEKMCMQPRGCRKSAARRVANPSTNSRGCWIPHQSHLLYPHLSLPFPPVSSLRAPPSPPSRPPPHPPITLHHPLHLPPINPLPRVPKSDNPLKQPPIRAQIRIPQQLLLHERRQRQSARISHTSSATQISPGIERLVVDVVDDVVEIEPGEGVDERVLEPGFEAEEGVDDGGHGGLGCVAVVDDVEDQAVRVAWWYRCRACTASTAVNTGAVGAAATTPPPADSKPPARTRRRTRDHT</sequence>
<evidence type="ECO:0000313" key="2">
    <source>
        <dbReference type="Proteomes" id="UP001320706"/>
    </source>
</evidence>
<accession>A0ACC3SDF0</accession>
<dbReference type="Proteomes" id="UP001320706">
    <property type="component" value="Unassembled WGS sequence"/>
</dbReference>
<organism evidence="1 2">
    <name type="scientific">Zalaria obscura</name>
    <dbReference type="NCBI Taxonomy" id="2024903"/>
    <lineage>
        <taxon>Eukaryota</taxon>
        <taxon>Fungi</taxon>
        <taxon>Dikarya</taxon>
        <taxon>Ascomycota</taxon>
        <taxon>Pezizomycotina</taxon>
        <taxon>Dothideomycetes</taxon>
        <taxon>Dothideomycetidae</taxon>
        <taxon>Dothideales</taxon>
        <taxon>Zalariaceae</taxon>
        <taxon>Zalaria</taxon>
    </lineage>
</organism>
<evidence type="ECO:0000313" key="1">
    <source>
        <dbReference type="EMBL" id="KAK8208959.1"/>
    </source>
</evidence>
<gene>
    <name evidence="1" type="primary">CFT1</name>
    <name evidence="1" type="ORF">M8818_003922</name>
</gene>
<protein>
    <submittedName>
        <fullName evidence="1">mRNA cleavage and polyadenylation factor subunit</fullName>
    </submittedName>
</protein>
<name>A0ACC3SDF0_9PEZI</name>
<comment type="caution">
    <text evidence="1">The sequence shown here is derived from an EMBL/GenBank/DDBJ whole genome shotgun (WGS) entry which is preliminary data.</text>
</comment>
<reference evidence="1" key="1">
    <citation type="submission" date="2024-02" db="EMBL/GenBank/DDBJ databases">
        <title>Metagenome Assembled Genome of Zalaria obscura JY119.</title>
        <authorList>
            <person name="Vighnesh L."/>
            <person name="Jagadeeshwari U."/>
            <person name="Venkata Ramana C."/>
            <person name="Sasikala C."/>
        </authorList>
    </citation>
    <scope>NUCLEOTIDE SEQUENCE</scope>
    <source>
        <strain evidence="1">JY119</strain>
    </source>
</reference>
<proteinExistence type="predicted"/>